<dbReference type="AlphaFoldDB" id="A0A934N5Q2"/>
<reference evidence="1" key="1">
    <citation type="submission" date="2020-12" db="EMBL/GenBank/DDBJ databases">
        <title>Marinomonas arctica sp. nov., a psychrotolerant bacterium isolated from the Arctic.</title>
        <authorList>
            <person name="Zhang Y."/>
        </authorList>
    </citation>
    <scope>NUCLEOTIDE SEQUENCE</scope>
    <source>
        <strain evidence="1">C1424</strain>
    </source>
</reference>
<dbReference type="EMBL" id="JAEMNX010000003">
    <property type="protein sequence ID" value="MBJ7537281.1"/>
    <property type="molecule type" value="Genomic_DNA"/>
</dbReference>
<evidence type="ECO:0000313" key="2">
    <source>
        <dbReference type="Proteomes" id="UP000628710"/>
    </source>
</evidence>
<proteinExistence type="predicted"/>
<gene>
    <name evidence="1" type="ORF">I8J31_06260</name>
</gene>
<sequence length="304" mass="33980">MKVIKISLVGLFIVALGVVGIQTLGVTFLNKQIQAQLDQTGLASFVRFHDVSIDPFTLSLSFHQVSFGNPTYPWLIFDSITLNKGLFNNQVLDVTFQLNQTAIKKLSNDTQHLMKMAGLTELAGNGRFTSLQQDQHVTSNMALDIKGLGQFSLANQMKTQLNAALIQEIRTDMLASMAFGQPEAIFLIYGDDITFYDIKLSFQDAGLIQHLWPTYGNENNIKKIMFERLKSDTHTWGLAEATSQRNVEIAKTLTDYLTSTDRSNTQHLEISIHPDSPLSLGELYLLSKDKQLADKTNMHVAIKP</sequence>
<name>A0A934N5Q2_9GAMM</name>
<organism evidence="1 2">
    <name type="scientific">Marinomonas transparens</name>
    <dbReference type="NCBI Taxonomy" id="2795388"/>
    <lineage>
        <taxon>Bacteria</taxon>
        <taxon>Pseudomonadati</taxon>
        <taxon>Pseudomonadota</taxon>
        <taxon>Gammaproteobacteria</taxon>
        <taxon>Oceanospirillales</taxon>
        <taxon>Oceanospirillaceae</taxon>
        <taxon>Marinomonas</taxon>
    </lineage>
</organism>
<comment type="caution">
    <text evidence="1">The sequence shown here is derived from an EMBL/GenBank/DDBJ whole genome shotgun (WGS) entry which is preliminary data.</text>
</comment>
<protein>
    <submittedName>
        <fullName evidence="1">Uncharacterized protein</fullName>
    </submittedName>
</protein>
<dbReference type="Proteomes" id="UP000628710">
    <property type="component" value="Unassembled WGS sequence"/>
</dbReference>
<keyword evidence="2" id="KW-1185">Reference proteome</keyword>
<accession>A0A934N5Q2</accession>
<evidence type="ECO:0000313" key="1">
    <source>
        <dbReference type="EMBL" id="MBJ7537281.1"/>
    </source>
</evidence>
<dbReference type="RefSeq" id="WP_199467412.1">
    <property type="nucleotide sequence ID" value="NZ_JAEMNX010000003.1"/>
</dbReference>